<dbReference type="Proteomes" id="UP000009047">
    <property type="component" value="Chromosome"/>
</dbReference>
<dbReference type="HOGENOM" id="CLU_108879_4_2_7"/>
<keyword evidence="2" id="KW-0255">Endonuclease</keyword>
<keyword evidence="2" id="KW-0540">Nuclease</keyword>
<reference evidence="2 3" key="1">
    <citation type="journal article" date="2010" name="Stand. Genomic Sci.">
        <title>Complete genome sequence of Desulfarculus baarsii type strain (2st14).</title>
        <authorList>
            <person name="Sun H."/>
            <person name="Spring S."/>
            <person name="Lapidus A."/>
            <person name="Davenport K."/>
            <person name="Del Rio T.G."/>
            <person name="Tice H."/>
            <person name="Nolan M."/>
            <person name="Copeland A."/>
            <person name="Cheng J.F."/>
            <person name="Lucas S."/>
            <person name="Tapia R."/>
            <person name="Goodwin L."/>
            <person name="Pitluck S."/>
            <person name="Ivanova N."/>
            <person name="Pagani I."/>
            <person name="Mavromatis K."/>
            <person name="Ovchinnikova G."/>
            <person name="Pati A."/>
            <person name="Chen A."/>
            <person name="Palaniappan K."/>
            <person name="Hauser L."/>
            <person name="Chang Y.J."/>
            <person name="Jeffries C.D."/>
            <person name="Detter J.C."/>
            <person name="Han C."/>
            <person name="Rohde M."/>
            <person name="Brambilla E."/>
            <person name="Goker M."/>
            <person name="Woyke T."/>
            <person name="Bristow J."/>
            <person name="Eisen J.A."/>
            <person name="Markowitz V."/>
            <person name="Hugenholtz P."/>
            <person name="Kyrpides N.C."/>
            <person name="Klenk H.P."/>
            <person name="Land M."/>
        </authorList>
    </citation>
    <scope>NUCLEOTIDE SEQUENCE [LARGE SCALE GENOMIC DNA]</scope>
    <source>
        <strain evidence="3">ATCC 33931 / DSM 2075 / LMG 7858 / VKM B-1802 / 2st14</strain>
    </source>
</reference>
<dbReference type="STRING" id="644282.Deba_2557"/>
<keyword evidence="2" id="KW-0378">Hydrolase</keyword>
<gene>
    <name evidence="2" type="ordered locus">Deba_2557</name>
</gene>
<evidence type="ECO:0000259" key="1">
    <source>
        <dbReference type="SMART" id="SM00507"/>
    </source>
</evidence>
<dbReference type="GO" id="GO:0004519">
    <property type="term" value="F:endonuclease activity"/>
    <property type="evidence" value="ECO:0007669"/>
    <property type="project" value="UniProtKB-KW"/>
</dbReference>
<sequence length="123" mass="13745">MPPRPPKPCRKPGCRNLATDAGGYCPEHKHLADEALALRRSAQDKVRGNAAKRGYGAHWQRVRHLKLRRDPLCAICARAAEVVHHRDGNPRNNASGNLMSLCRECHERLHGRLRTPHSGPNPC</sequence>
<dbReference type="AlphaFoldDB" id="E1QK19"/>
<dbReference type="OrthoDB" id="9790459at2"/>
<feature type="domain" description="HNH nuclease" evidence="1">
    <location>
        <begin position="61"/>
        <end position="107"/>
    </location>
</feature>
<keyword evidence="3" id="KW-1185">Reference proteome</keyword>
<evidence type="ECO:0000313" key="3">
    <source>
        <dbReference type="Proteomes" id="UP000009047"/>
    </source>
</evidence>
<organism evidence="2 3">
    <name type="scientific">Desulfarculus baarsii (strain ATCC 33931 / DSM 2075 / LMG 7858 / VKM B-1802 / 2st14)</name>
    <dbReference type="NCBI Taxonomy" id="644282"/>
    <lineage>
        <taxon>Bacteria</taxon>
        <taxon>Pseudomonadati</taxon>
        <taxon>Thermodesulfobacteriota</taxon>
        <taxon>Desulfarculia</taxon>
        <taxon>Desulfarculales</taxon>
        <taxon>Desulfarculaceae</taxon>
        <taxon>Desulfarculus</taxon>
    </lineage>
</organism>
<dbReference type="EMBL" id="CP002085">
    <property type="protein sequence ID" value="ADK85912.1"/>
    <property type="molecule type" value="Genomic_DNA"/>
</dbReference>
<dbReference type="SMART" id="SM00507">
    <property type="entry name" value="HNHc"/>
    <property type="match status" value="1"/>
</dbReference>
<dbReference type="InterPro" id="IPR003615">
    <property type="entry name" value="HNH_nuc"/>
</dbReference>
<dbReference type="eggNOG" id="COG1403">
    <property type="taxonomic scope" value="Bacteria"/>
</dbReference>
<evidence type="ECO:0000313" key="2">
    <source>
        <dbReference type="EMBL" id="ADK85912.1"/>
    </source>
</evidence>
<name>E1QK19_DESB2</name>
<accession>E1QK19</accession>
<dbReference type="CDD" id="cd00085">
    <property type="entry name" value="HNHc"/>
    <property type="match status" value="1"/>
</dbReference>
<protein>
    <submittedName>
        <fullName evidence="2">HNH endonuclease</fullName>
    </submittedName>
</protein>
<dbReference type="KEGG" id="dbr:Deba_2557"/>
<proteinExistence type="predicted"/>